<keyword evidence="2" id="KW-1185">Reference proteome</keyword>
<evidence type="ECO:0000313" key="2">
    <source>
        <dbReference type="Proteomes" id="UP000623467"/>
    </source>
</evidence>
<name>A0A8H6XK71_9AGAR</name>
<sequence>MPHPVTPFKLQLRTGATLPVFPDGCTVDSAHNDTLAECCQAVGSTPVQTNEIYGCPYNAAFAPAANQSFGTCALQNGASSSCAPERTSGAFALRLRWNNRLLATSSLLVVTLLASVSVT</sequence>
<dbReference type="AlphaFoldDB" id="A0A8H6XK71"/>
<reference evidence="1" key="1">
    <citation type="submission" date="2020-05" db="EMBL/GenBank/DDBJ databases">
        <title>Mycena genomes resolve the evolution of fungal bioluminescence.</title>
        <authorList>
            <person name="Tsai I.J."/>
        </authorList>
    </citation>
    <scope>NUCLEOTIDE SEQUENCE</scope>
    <source>
        <strain evidence="1">160909Yilan</strain>
    </source>
</reference>
<protein>
    <submittedName>
        <fullName evidence="1">Uncharacterized protein</fullName>
    </submittedName>
</protein>
<evidence type="ECO:0000313" key="1">
    <source>
        <dbReference type="EMBL" id="KAF7342542.1"/>
    </source>
</evidence>
<dbReference type="OrthoDB" id="2908893at2759"/>
<dbReference type="EMBL" id="JACAZH010000025">
    <property type="protein sequence ID" value="KAF7342542.1"/>
    <property type="molecule type" value="Genomic_DNA"/>
</dbReference>
<proteinExistence type="predicted"/>
<dbReference type="Proteomes" id="UP000623467">
    <property type="component" value="Unassembled WGS sequence"/>
</dbReference>
<gene>
    <name evidence="1" type="ORF">MSAN_02010400</name>
</gene>
<comment type="caution">
    <text evidence="1">The sequence shown here is derived from an EMBL/GenBank/DDBJ whole genome shotgun (WGS) entry which is preliminary data.</text>
</comment>
<accession>A0A8H6XK71</accession>
<organism evidence="1 2">
    <name type="scientific">Mycena sanguinolenta</name>
    <dbReference type="NCBI Taxonomy" id="230812"/>
    <lineage>
        <taxon>Eukaryota</taxon>
        <taxon>Fungi</taxon>
        <taxon>Dikarya</taxon>
        <taxon>Basidiomycota</taxon>
        <taxon>Agaricomycotina</taxon>
        <taxon>Agaricomycetes</taxon>
        <taxon>Agaricomycetidae</taxon>
        <taxon>Agaricales</taxon>
        <taxon>Marasmiineae</taxon>
        <taxon>Mycenaceae</taxon>
        <taxon>Mycena</taxon>
    </lineage>
</organism>